<dbReference type="InterPro" id="IPR012507">
    <property type="entry name" value="YibE_F"/>
</dbReference>
<feature type="transmembrane region" description="Helical" evidence="1">
    <location>
        <begin position="188"/>
        <end position="212"/>
    </location>
</feature>
<protein>
    <submittedName>
        <fullName evidence="2">YibE/F family protein</fullName>
    </submittedName>
</protein>
<organism evidence="2 3">
    <name type="scientific">Aminithiophilus ramosus</name>
    <dbReference type="NCBI Taxonomy" id="3029084"/>
    <lineage>
        <taxon>Bacteria</taxon>
        <taxon>Thermotogati</taxon>
        <taxon>Synergistota</taxon>
        <taxon>Synergistia</taxon>
        <taxon>Synergistales</taxon>
        <taxon>Aminithiophilaceae</taxon>
        <taxon>Aminithiophilus</taxon>
    </lineage>
</organism>
<dbReference type="EMBL" id="CP072943">
    <property type="protein sequence ID" value="QTX32243.1"/>
    <property type="molecule type" value="Genomic_DNA"/>
</dbReference>
<keyword evidence="3" id="KW-1185">Reference proteome</keyword>
<feature type="transmembrane region" description="Helical" evidence="1">
    <location>
        <begin position="111"/>
        <end position="129"/>
    </location>
</feature>
<name>A0A9Q7EV66_9BACT</name>
<feature type="transmembrane region" description="Helical" evidence="1">
    <location>
        <begin position="232"/>
        <end position="255"/>
    </location>
</feature>
<feature type="transmembrane region" description="Helical" evidence="1">
    <location>
        <begin position="162"/>
        <end position="181"/>
    </location>
</feature>
<keyword evidence="1" id="KW-0812">Transmembrane</keyword>
<accession>A0A9Q7EV66</accession>
<dbReference type="RefSeq" id="WP_274373463.1">
    <property type="nucleotide sequence ID" value="NZ_CP072943.1"/>
</dbReference>
<reference evidence="3" key="1">
    <citation type="submission" date="2021-04" db="EMBL/GenBank/DDBJ databases">
        <title>A novel Synergistetes isolate from a pyrite-forming mixed culture.</title>
        <authorList>
            <person name="Bunk B."/>
            <person name="Sproer C."/>
            <person name="Spring S."/>
            <person name="Pester M."/>
        </authorList>
    </citation>
    <scope>NUCLEOTIDE SEQUENCE [LARGE SCALE GENOMIC DNA]</scope>
    <source>
        <strain evidence="3">J.5.4.2-T.3.5.2</strain>
    </source>
</reference>
<dbReference type="AlphaFoldDB" id="A0A9Q7EV66"/>
<sequence>MALLAALLAGFAADRLVLSRWHHGDGWIVLLGDVSDPLYETIVDEEEWETVRRKLSVQLLTGVQKGLWRQVEVEHLAGSALQLHPGRRYILMRDTFEDGSEFYSVSDVYRMPYVVGMLVFTTGMLLSCAGVAGLRALMGLLLSLAVLLFGYVPALLRGVEPVPFAILTAAVVSACTVLCVVRRRRYRLIAFLGTVGGALAASLTGALMVWLWQLTGLAGEGGTLLASTFPGLSLRGFMLAAVIIGSIGAVMDVAISVTSALAEIGDYADSLDAGALWRSGLGVGREVLGSMINTLVLAYLGSSLPITVLIASTGPTLRGLLNDPAVAEELARSLAGTVGLLLTVPITTAVAVWHLRHRR</sequence>
<feature type="transmembrane region" description="Helical" evidence="1">
    <location>
        <begin position="295"/>
        <end position="314"/>
    </location>
</feature>
<dbReference type="Proteomes" id="UP000671879">
    <property type="component" value="Chromosome"/>
</dbReference>
<dbReference type="Pfam" id="PF07907">
    <property type="entry name" value="YibE_F"/>
    <property type="match status" value="1"/>
</dbReference>
<gene>
    <name evidence="2" type="ORF">KAR29_13205</name>
</gene>
<evidence type="ECO:0000313" key="3">
    <source>
        <dbReference type="Proteomes" id="UP000671879"/>
    </source>
</evidence>
<dbReference type="PANTHER" id="PTHR41771">
    <property type="entry name" value="MEMBRANE PROTEIN-RELATED"/>
    <property type="match status" value="1"/>
</dbReference>
<feature type="transmembrane region" description="Helical" evidence="1">
    <location>
        <begin position="136"/>
        <end position="156"/>
    </location>
</feature>
<evidence type="ECO:0000256" key="1">
    <source>
        <dbReference type="SAM" id="Phobius"/>
    </source>
</evidence>
<feature type="transmembrane region" description="Helical" evidence="1">
    <location>
        <begin position="334"/>
        <end position="355"/>
    </location>
</feature>
<keyword evidence="1" id="KW-1133">Transmembrane helix</keyword>
<evidence type="ECO:0000313" key="2">
    <source>
        <dbReference type="EMBL" id="QTX32243.1"/>
    </source>
</evidence>
<dbReference type="KEGG" id="aram:KAR29_13205"/>
<proteinExistence type="predicted"/>
<dbReference type="PANTHER" id="PTHR41771:SF1">
    <property type="entry name" value="MEMBRANE PROTEIN"/>
    <property type="match status" value="1"/>
</dbReference>
<keyword evidence="1" id="KW-0472">Membrane</keyword>